<evidence type="ECO:0000313" key="2">
    <source>
        <dbReference type="Proteomes" id="UP001239111"/>
    </source>
</evidence>
<accession>A0ACC2NPC8</accession>
<sequence length="282" mass="30529">MAFAIVLFFIVAATNQVYCADPVLGYGLPRLVGTRIVGGEDAKRGKFPHHVSLQSGYEWQTSHFCSGSILNEQWILTAAHCVEVVPQLVSFVVKAGKHRIKSDGVGEQSVPVEQSFVHEKYNGGVGPYDIALLKLKRPLKLNKNVAAIKLPKAGSVPTGNVTLSGWGKIWSTGETIYRNVLQRAVLSIIDLNVCKSSVEALVGWSPLHESNICTAPLPLRLSTCSGDNGSPLISKNDKGNVEIVGVVSWGVTPDGYKDAPSVYTRVSAHIEWINSTMSKHQL</sequence>
<proteinExistence type="predicted"/>
<dbReference type="Proteomes" id="UP001239111">
    <property type="component" value="Chromosome 3"/>
</dbReference>
<name>A0ACC2NPC8_9HYME</name>
<dbReference type="EMBL" id="CM056743">
    <property type="protein sequence ID" value="KAJ8672693.1"/>
    <property type="molecule type" value="Genomic_DNA"/>
</dbReference>
<reference evidence="1" key="1">
    <citation type="submission" date="2023-04" db="EMBL/GenBank/DDBJ databases">
        <title>A chromosome-level genome assembly of the parasitoid wasp Eretmocerus hayati.</title>
        <authorList>
            <person name="Zhong Y."/>
            <person name="Liu S."/>
            <person name="Liu Y."/>
        </authorList>
    </citation>
    <scope>NUCLEOTIDE SEQUENCE</scope>
    <source>
        <strain evidence="1">ZJU_SS_LIU_2023</strain>
    </source>
</reference>
<protein>
    <submittedName>
        <fullName evidence="1">Uncharacterized protein</fullName>
    </submittedName>
</protein>
<evidence type="ECO:0000313" key="1">
    <source>
        <dbReference type="EMBL" id="KAJ8672693.1"/>
    </source>
</evidence>
<keyword evidence="2" id="KW-1185">Reference proteome</keyword>
<comment type="caution">
    <text evidence="1">The sequence shown here is derived from an EMBL/GenBank/DDBJ whole genome shotgun (WGS) entry which is preliminary data.</text>
</comment>
<organism evidence="1 2">
    <name type="scientific">Eretmocerus hayati</name>
    <dbReference type="NCBI Taxonomy" id="131215"/>
    <lineage>
        <taxon>Eukaryota</taxon>
        <taxon>Metazoa</taxon>
        <taxon>Ecdysozoa</taxon>
        <taxon>Arthropoda</taxon>
        <taxon>Hexapoda</taxon>
        <taxon>Insecta</taxon>
        <taxon>Pterygota</taxon>
        <taxon>Neoptera</taxon>
        <taxon>Endopterygota</taxon>
        <taxon>Hymenoptera</taxon>
        <taxon>Apocrita</taxon>
        <taxon>Proctotrupomorpha</taxon>
        <taxon>Chalcidoidea</taxon>
        <taxon>Aphelinidae</taxon>
        <taxon>Aphelininae</taxon>
        <taxon>Eretmocerus</taxon>
    </lineage>
</organism>
<gene>
    <name evidence="1" type="ORF">QAD02_003953</name>
</gene>